<comment type="caution">
    <text evidence="2">The sequence shown here is derived from an EMBL/GenBank/DDBJ whole genome shotgun (WGS) entry which is preliminary data.</text>
</comment>
<sequence length="178" mass="19952">YWPTPTGRLCSSSYLEVRSHSFFAEIDWNAVSSGAATFDCTHLIEHTRDAASALNSDAATLGVCVHAENEGKLPMFTYTSQGFGRVIQKLLKKRKIQPLDIVDPHEIIPPSVKYVYKFKDYRKTQARQKSSPRNPMTQTVSSISIEEARGSEHFSDRPSLTNAKTSILSFVKELRNGL</sequence>
<feature type="compositionally biased region" description="Polar residues" evidence="1">
    <location>
        <begin position="127"/>
        <end position="144"/>
    </location>
</feature>
<keyword evidence="2" id="KW-0418">Kinase</keyword>
<feature type="compositionally biased region" description="Basic and acidic residues" evidence="1">
    <location>
        <begin position="146"/>
        <end position="156"/>
    </location>
</feature>
<accession>A0A1V9XDT2</accession>
<evidence type="ECO:0000256" key="1">
    <source>
        <dbReference type="SAM" id="MobiDB-lite"/>
    </source>
</evidence>
<protein>
    <submittedName>
        <fullName evidence="2">Microtubule-associated serine/threonine-protein kinase 4-like</fullName>
    </submittedName>
</protein>
<evidence type="ECO:0000313" key="2">
    <source>
        <dbReference type="EMBL" id="OQR71518.1"/>
    </source>
</evidence>
<dbReference type="InParanoid" id="A0A1V9XDT2"/>
<reference evidence="2 3" key="1">
    <citation type="journal article" date="2017" name="Gigascience">
        <title>Draft genome of the honey bee ectoparasitic mite, Tropilaelaps mercedesae, is shaped by the parasitic life history.</title>
        <authorList>
            <person name="Dong X."/>
            <person name="Armstrong S.D."/>
            <person name="Xia D."/>
            <person name="Makepeace B.L."/>
            <person name="Darby A.C."/>
            <person name="Kadowaki T."/>
        </authorList>
    </citation>
    <scope>NUCLEOTIDE SEQUENCE [LARGE SCALE GENOMIC DNA]</scope>
    <source>
        <strain evidence="2">Wuxi-XJTLU</strain>
    </source>
</reference>
<proteinExistence type="predicted"/>
<evidence type="ECO:0000313" key="3">
    <source>
        <dbReference type="Proteomes" id="UP000192247"/>
    </source>
</evidence>
<dbReference type="EMBL" id="MNPL01014351">
    <property type="protein sequence ID" value="OQR71518.1"/>
    <property type="molecule type" value="Genomic_DNA"/>
</dbReference>
<dbReference type="AlphaFoldDB" id="A0A1V9XDT2"/>
<feature type="non-terminal residue" evidence="2">
    <location>
        <position position="1"/>
    </location>
</feature>
<feature type="region of interest" description="Disordered" evidence="1">
    <location>
        <begin position="125"/>
        <end position="158"/>
    </location>
</feature>
<gene>
    <name evidence="2" type="ORF">BIW11_10942</name>
</gene>
<keyword evidence="2" id="KW-0808">Transferase</keyword>
<keyword evidence="3" id="KW-1185">Reference proteome</keyword>
<organism evidence="2 3">
    <name type="scientific">Tropilaelaps mercedesae</name>
    <dbReference type="NCBI Taxonomy" id="418985"/>
    <lineage>
        <taxon>Eukaryota</taxon>
        <taxon>Metazoa</taxon>
        <taxon>Ecdysozoa</taxon>
        <taxon>Arthropoda</taxon>
        <taxon>Chelicerata</taxon>
        <taxon>Arachnida</taxon>
        <taxon>Acari</taxon>
        <taxon>Parasitiformes</taxon>
        <taxon>Mesostigmata</taxon>
        <taxon>Gamasina</taxon>
        <taxon>Dermanyssoidea</taxon>
        <taxon>Laelapidae</taxon>
        <taxon>Tropilaelaps</taxon>
    </lineage>
</organism>
<dbReference type="Proteomes" id="UP000192247">
    <property type="component" value="Unassembled WGS sequence"/>
</dbReference>
<dbReference type="GO" id="GO:0016301">
    <property type="term" value="F:kinase activity"/>
    <property type="evidence" value="ECO:0007669"/>
    <property type="project" value="UniProtKB-KW"/>
</dbReference>
<name>A0A1V9XDT2_9ACAR</name>